<dbReference type="RefSeq" id="WP_189069540.1">
    <property type="nucleotide sequence ID" value="NZ_BMPE01000008.1"/>
</dbReference>
<name>A0ABQ2FKG5_9DEIO</name>
<dbReference type="PROSITE" id="PS51257">
    <property type="entry name" value="PROKAR_LIPOPROTEIN"/>
    <property type="match status" value="1"/>
</dbReference>
<feature type="region of interest" description="Disordered" evidence="1">
    <location>
        <begin position="34"/>
        <end position="67"/>
    </location>
</feature>
<comment type="caution">
    <text evidence="2">The sequence shown here is derived from an EMBL/GenBank/DDBJ whole genome shotgun (WGS) entry which is preliminary data.</text>
</comment>
<feature type="compositionally biased region" description="Polar residues" evidence="1">
    <location>
        <begin position="39"/>
        <end position="49"/>
    </location>
</feature>
<accession>A0ABQ2FKG5</accession>
<dbReference type="Proteomes" id="UP000604341">
    <property type="component" value="Unassembled WGS sequence"/>
</dbReference>
<protein>
    <submittedName>
        <fullName evidence="2">Uncharacterized protein</fullName>
    </submittedName>
</protein>
<reference evidence="3" key="1">
    <citation type="journal article" date="2019" name="Int. J. Syst. Evol. Microbiol.">
        <title>The Global Catalogue of Microorganisms (GCM) 10K type strain sequencing project: providing services to taxonomists for standard genome sequencing and annotation.</title>
        <authorList>
            <consortium name="The Broad Institute Genomics Platform"/>
            <consortium name="The Broad Institute Genome Sequencing Center for Infectious Disease"/>
            <person name="Wu L."/>
            <person name="Ma J."/>
        </authorList>
    </citation>
    <scope>NUCLEOTIDE SEQUENCE [LARGE SCALE GENOMIC DNA]</scope>
    <source>
        <strain evidence="3">JCM 19173</strain>
    </source>
</reference>
<proteinExistence type="predicted"/>
<organism evidence="2 3">
    <name type="scientific">Deinococcus radiotolerans</name>
    <dbReference type="NCBI Taxonomy" id="1309407"/>
    <lineage>
        <taxon>Bacteria</taxon>
        <taxon>Thermotogati</taxon>
        <taxon>Deinococcota</taxon>
        <taxon>Deinococci</taxon>
        <taxon>Deinococcales</taxon>
        <taxon>Deinococcaceae</taxon>
        <taxon>Deinococcus</taxon>
    </lineage>
</organism>
<evidence type="ECO:0000256" key="1">
    <source>
        <dbReference type="SAM" id="MobiDB-lite"/>
    </source>
</evidence>
<evidence type="ECO:0000313" key="2">
    <source>
        <dbReference type="EMBL" id="GGL06876.1"/>
    </source>
</evidence>
<dbReference type="EMBL" id="BMPE01000008">
    <property type="protein sequence ID" value="GGL06876.1"/>
    <property type="molecule type" value="Genomic_DNA"/>
</dbReference>
<gene>
    <name evidence="2" type="ORF">GCM10010844_27100</name>
</gene>
<evidence type="ECO:0000313" key="3">
    <source>
        <dbReference type="Proteomes" id="UP000604341"/>
    </source>
</evidence>
<keyword evidence="3" id="KW-1185">Reference proteome</keyword>
<sequence length="90" mass="9340">MSPRRFTVHLGLAALSFVVPAVWSSCNRLLHPAPAAVTPRSTPGQTTGLLPSCASAADRNTTGAPPAQQDEAVRAACEAAQLVHALEDTH</sequence>